<dbReference type="Pfam" id="PF12729">
    <property type="entry name" value="4HB_MCP_1"/>
    <property type="match status" value="1"/>
</dbReference>
<protein>
    <submittedName>
        <fullName evidence="9">HAMP domain-containing protein</fullName>
    </submittedName>
</protein>
<dbReference type="Proteomes" id="UP000446768">
    <property type="component" value="Unassembled WGS sequence"/>
</dbReference>
<evidence type="ECO:0000313" key="9">
    <source>
        <dbReference type="EMBL" id="MRV71972.1"/>
    </source>
</evidence>
<dbReference type="InterPro" id="IPR051310">
    <property type="entry name" value="MCP_chemotaxis"/>
</dbReference>
<proteinExistence type="inferred from homology"/>
<dbReference type="EMBL" id="WKJJ01000005">
    <property type="protein sequence ID" value="MRV71972.1"/>
    <property type="molecule type" value="Genomic_DNA"/>
</dbReference>
<keyword evidence="10" id="KW-1185">Reference proteome</keyword>
<feature type="domain" description="Methyl-accepting transducer" evidence="7">
    <location>
        <begin position="272"/>
        <end position="501"/>
    </location>
</feature>
<dbReference type="PANTHER" id="PTHR43531">
    <property type="entry name" value="PROTEIN ICFG"/>
    <property type="match status" value="1"/>
</dbReference>
<evidence type="ECO:0000313" key="10">
    <source>
        <dbReference type="Proteomes" id="UP000446768"/>
    </source>
</evidence>
<accession>A0A7X2LTG7</accession>
<comment type="subcellular location">
    <subcellularLocation>
        <location evidence="1">Membrane</location>
    </subcellularLocation>
</comment>
<dbReference type="CDD" id="cd11386">
    <property type="entry name" value="MCP_signal"/>
    <property type="match status" value="1"/>
</dbReference>
<reference evidence="9 10" key="1">
    <citation type="submission" date="2019-11" db="EMBL/GenBank/DDBJ databases">
        <title>Novel species isolated from a subtropical stream in China.</title>
        <authorList>
            <person name="Lu H."/>
        </authorList>
    </citation>
    <scope>NUCLEOTIDE SEQUENCE [LARGE SCALE GENOMIC DNA]</scope>
    <source>
        <strain evidence="9 10">FT92W</strain>
    </source>
</reference>
<sequence length="550" mass="56995">MKFNQFKIGIRLTLGFGLSIVVMAMVILYGAICLGSVKQRIDVLANERYPQTALANSVKSDLSDTVQGMRDMLLVADAEEARSRAEDIDQGMEYAGKSLAEMSQKPLLSSRDEELRKSVAAAYDDFKAELDAFKKLALAGERDMARDALYTRVQTAQLALFQALNNVIGFHGDAMAASSQAAIADAVRAVAVMVALAAGACALAVVIGVLVTRSIVRPMGQAVVLASRVAQGDLTATVATQDAGSDETGVLMQSLQVMNAGLAEIVTEVRRGTETIGIASREIAQGNMDLAARTEQQAASVERVTAAMDGLSVTVRHNADNAQQASELAVGASAVAQQGGAVVEQVVATMQAIDESARKIVDIIAVIDGIAFQTNILALNAAVEAARAGEQGRGFAVVAAEVRNLAQRSAGAAKEIKALIGDSVERVKAGNKLADAAGRTMADVVASVGRVTALVADISAASSVQSDGIAQVSQAFVHIDHATAQNAALVEQAAAAAERMRDEAAALAHAVGIFKLQAAPASGSLVMVEAPDMQVGTPPLSLSSTEGCLR</sequence>
<evidence type="ECO:0000256" key="1">
    <source>
        <dbReference type="ARBA" id="ARBA00004370"/>
    </source>
</evidence>
<dbReference type="GO" id="GO:0006935">
    <property type="term" value="P:chemotaxis"/>
    <property type="evidence" value="ECO:0007669"/>
    <property type="project" value="TreeGrafter"/>
</dbReference>
<name>A0A7X2LTG7_9BURK</name>
<keyword evidence="2" id="KW-0488">Methylation</keyword>
<evidence type="ECO:0000256" key="2">
    <source>
        <dbReference type="ARBA" id="ARBA00022481"/>
    </source>
</evidence>
<evidence type="ECO:0000256" key="5">
    <source>
        <dbReference type="SAM" id="Coils"/>
    </source>
</evidence>
<keyword evidence="6" id="KW-0472">Membrane</keyword>
<dbReference type="AlphaFoldDB" id="A0A7X2LTG7"/>
<feature type="transmembrane region" description="Helical" evidence="6">
    <location>
        <begin position="189"/>
        <end position="211"/>
    </location>
</feature>
<dbReference type="GO" id="GO:0004888">
    <property type="term" value="F:transmembrane signaling receptor activity"/>
    <property type="evidence" value="ECO:0007669"/>
    <property type="project" value="TreeGrafter"/>
</dbReference>
<dbReference type="CDD" id="cd19411">
    <property type="entry name" value="MCP2201-like_sensor"/>
    <property type="match status" value="1"/>
</dbReference>
<dbReference type="GO" id="GO:0005886">
    <property type="term" value="C:plasma membrane"/>
    <property type="evidence" value="ECO:0007669"/>
    <property type="project" value="TreeGrafter"/>
</dbReference>
<keyword evidence="6" id="KW-1133">Transmembrane helix</keyword>
<dbReference type="FunFam" id="1.10.287.950:FF:000001">
    <property type="entry name" value="Methyl-accepting chemotaxis sensory transducer"/>
    <property type="match status" value="1"/>
</dbReference>
<dbReference type="InterPro" id="IPR047347">
    <property type="entry name" value="YvaQ-like_sensor"/>
</dbReference>
<dbReference type="Gene3D" id="1.10.287.950">
    <property type="entry name" value="Methyl-accepting chemotaxis protein"/>
    <property type="match status" value="1"/>
</dbReference>
<dbReference type="Pfam" id="PF00015">
    <property type="entry name" value="MCPsignal"/>
    <property type="match status" value="1"/>
</dbReference>
<dbReference type="PROSITE" id="PS50111">
    <property type="entry name" value="CHEMOTAXIS_TRANSDUC_2"/>
    <property type="match status" value="1"/>
</dbReference>
<evidence type="ECO:0000256" key="4">
    <source>
        <dbReference type="PROSITE-ProRule" id="PRU00284"/>
    </source>
</evidence>
<feature type="transmembrane region" description="Helical" evidence="6">
    <location>
        <begin position="12"/>
        <end position="32"/>
    </location>
</feature>
<dbReference type="PROSITE" id="PS50885">
    <property type="entry name" value="HAMP"/>
    <property type="match status" value="1"/>
</dbReference>
<feature type="coiled-coil region" evidence="5">
    <location>
        <begin position="479"/>
        <end position="510"/>
    </location>
</feature>
<feature type="domain" description="HAMP" evidence="8">
    <location>
        <begin position="213"/>
        <end position="267"/>
    </location>
</feature>
<keyword evidence="6" id="KW-0812">Transmembrane</keyword>
<dbReference type="SMART" id="SM00304">
    <property type="entry name" value="HAMP"/>
    <property type="match status" value="1"/>
</dbReference>
<keyword evidence="4" id="KW-0807">Transducer</keyword>
<organism evidence="9 10">
    <name type="scientific">Pseudoduganella rivuli</name>
    <dbReference type="NCBI Taxonomy" id="2666085"/>
    <lineage>
        <taxon>Bacteria</taxon>
        <taxon>Pseudomonadati</taxon>
        <taxon>Pseudomonadota</taxon>
        <taxon>Betaproteobacteria</taxon>
        <taxon>Burkholderiales</taxon>
        <taxon>Oxalobacteraceae</taxon>
        <taxon>Telluria group</taxon>
        <taxon>Pseudoduganella</taxon>
    </lineage>
</organism>
<dbReference type="SUPFAM" id="SSF58104">
    <property type="entry name" value="Methyl-accepting chemotaxis protein (MCP) signaling domain"/>
    <property type="match status" value="1"/>
</dbReference>
<dbReference type="InterPro" id="IPR003660">
    <property type="entry name" value="HAMP_dom"/>
</dbReference>
<evidence type="ECO:0000259" key="7">
    <source>
        <dbReference type="PROSITE" id="PS50111"/>
    </source>
</evidence>
<dbReference type="SMART" id="SM00283">
    <property type="entry name" value="MA"/>
    <property type="match status" value="1"/>
</dbReference>
<dbReference type="InterPro" id="IPR004089">
    <property type="entry name" value="MCPsignal_dom"/>
</dbReference>
<evidence type="ECO:0000259" key="8">
    <source>
        <dbReference type="PROSITE" id="PS50885"/>
    </source>
</evidence>
<keyword evidence="5" id="KW-0175">Coiled coil</keyword>
<gene>
    <name evidence="9" type="ORF">GJ700_09625</name>
</gene>
<dbReference type="GO" id="GO:0007165">
    <property type="term" value="P:signal transduction"/>
    <property type="evidence" value="ECO:0007669"/>
    <property type="project" value="UniProtKB-KW"/>
</dbReference>
<comment type="similarity">
    <text evidence="3">Belongs to the methyl-accepting chemotaxis (MCP) protein family.</text>
</comment>
<dbReference type="InterPro" id="IPR024478">
    <property type="entry name" value="HlyB_4HB_MCP"/>
</dbReference>
<evidence type="ECO:0000256" key="6">
    <source>
        <dbReference type="SAM" id="Phobius"/>
    </source>
</evidence>
<dbReference type="PANTHER" id="PTHR43531:SF14">
    <property type="entry name" value="METHYL-ACCEPTING CHEMOTAXIS PROTEIN I-RELATED"/>
    <property type="match status" value="1"/>
</dbReference>
<evidence type="ECO:0000256" key="3">
    <source>
        <dbReference type="ARBA" id="ARBA00029447"/>
    </source>
</evidence>
<dbReference type="Pfam" id="PF00672">
    <property type="entry name" value="HAMP"/>
    <property type="match status" value="1"/>
</dbReference>
<comment type="caution">
    <text evidence="9">The sequence shown here is derived from an EMBL/GenBank/DDBJ whole genome shotgun (WGS) entry which is preliminary data.</text>
</comment>